<feature type="transmembrane region" description="Helical" evidence="2">
    <location>
        <begin position="203"/>
        <end position="222"/>
    </location>
</feature>
<evidence type="ECO:0000313" key="4">
    <source>
        <dbReference type="Proteomes" id="UP001221142"/>
    </source>
</evidence>
<accession>A0AAD7C6R2</accession>
<feature type="transmembrane region" description="Helical" evidence="2">
    <location>
        <begin position="112"/>
        <end position="133"/>
    </location>
</feature>
<comment type="caution">
    <text evidence="3">The sequence shown here is derived from an EMBL/GenBank/DDBJ whole genome shotgun (WGS) entry which is preliminary data.</text>
</comment>
<organism evidence="3 4">
    <name type="scientific">Roridomyces roridus</name>
    <dbReference type="NCBI Taxonomy" id="1738132"/>
    <lineage>
        <taxon>Eukaryota</taxon>
        <taxon>Fungi</taxon>
        <taxon>Dikarya</taxon>
        <taxon>Basidiomycota</taxon>
        <taxon>Agaricomycotina</taxon>
        <taxon>Agaricomycetes</taxon>
        <taxon>Agaricomycetidae</taxon>
        <taxon>Agaricales</taxon>
        <taxon>Marasmiineae</taxon>
        <taxon>Mycenaceae</taxon>
        <taxon>Roridomyces</taxon>
    </lineage>
</organism>
<feature type="transmembrane region" description="Helical" evidence="2">
    <location>
        <begin position="44"/>
        <end position="67"/>
    </location>
</feature>
<keyword evidence="2" id="KW-1133">Transmembrane helix</keyword>
<dbReference type="EMBL" id="JARKIF010000005">
    <property type="protein sequence ID" value="KAJ7639010.1"/>
    <property type="molecule type" value="Genomic_DNA"/>
</dbReference>
<evidence type="ECO:0008006" key="5">
    <source>
        <dbReference type="Google" id="ProtNLM"/>
    </source>
</evidence>
<evidence type="ECO:0000256" key="2">
    <source>
        <dbReference type="SAM" id="Phobius"/>
    </source>
</evidence>
<dbReference type="AlphaFoldDB" id="A0AAD7C6R2"/>
<gene>
    <name evidence="3" type="ORF">FB45DRAFT_904481</name>
</gene>
<keyword evidence="4" id="KW-1185">Reference proteome</keyword>
<reference evidence="3" key="1">
    <citation type="submission" date="2023-03" db="EMBL/GenBank/DDBJ databases">
        <title>Massive genome expansion in bonnet fungi (Mycena s.s.) driven by repeated elements and novel gene families across ecological guilds.</title>
        <authorList>
            <consortium name="Lawrence Berkeley National Laboratory"/>
            <person name="Harder C.B."/>
            <person name="Miyauchi S."/>
            <person name="Viragh M."/>
            <person name="Kuo A."/>
            <person name="Thoen E."/>
            <person name="Andreopoulos B."/>
            <person name="Lu D."/>
            <person name="Skrede I."/>
            <person name="Drula E."/>
            <person name="Henrissat B."/>
            <person name="Morin E."/>
            <person name="Kohler A."/>
            <person name="Barry K."/>
            <person name="LaButti K."/>
            <person name="Morin E."/>
            <person name="Salamov A."/>
            <person name="Lipzen A."/>
            <person name="Mereny Z."/>
            <person name="Hegedus B."/>
            <person name="Baldrian P."/>
            <person name="Stursova M."/>
            <person name="Weitz H."/>
            <person name="Taylor A."/>
            <person name="Grigoriev I.V."/>
            <person name="Nagy L.G."/>
            <person name="Martin F."/>
            <person name="Kauserud H."/>
        </authorList>
    </citation>
    <scope>NUCLEOTIDE SEQUENCE</scope>
    <source>
        <strain evidence="3">9284</strain>
    </source>
</reference>
<evidence type="ECO:0000256" key="1">
    <source>
        <dbReference type="SAM" id="MobiDB-lite"/>
    </source>
</evidence>
<protein>
    <recommendedName>
        <fullName evidence="5">Transmembrane protein</fullName>
    </recommendedName>
</protein>
<evidence type="ECO:0000313" key="3">
    <source>
        <dbReference type="EMBL" id="KAJ7639010.1"/>
    </source>
</evidence>
<keyword evidence="2" id="KW-0472">Membrane</keyword>
<feature type="transmembrane region" description="Helical" evidence="2">
    <location>
        <begin position="79"/>
        <end position="100"/>
    </location>
</feature>
<feature type="transmembrane region" description="Helical" evidence="2">
    <location>
        <begin position="6"/>
        <end position="32"/>
    </location>
</feature>
<keyword evidence="2" id="KW-0812">Transmembrane</keyword>
<name>A0AAD7C6R2_9AGAR</name>
<feature type="transmembrane region" description="Helical" evidence="2">
    <location>
        <begin position="158"/>
        <end position="182"/>
    </location>
</feature>
<feature type="transmembrane region" description="Helical" evidence="2">
    <location>
        <begin position="228"/>
        <end position="246"/>
    </location>
</feature>
<proteinExistence type="predicted"/>
<dbReference type="Proteomes" id="UP001221142">
    <property type="component" value="Unassembled WGS sequence"/>
</dbReference>
<sequence length="343" mass="37435">MAIDKFTLFRIISFTLAAGDVFQTIPATFNLYKKQWVNGSLSPVCFFYAMARYMTIISLVSNGIGFFGTNFTPASCKRYYMLPNSTAFLAGVAVQFLVFIRTYAISGRSRRVYYLLGSVMLLLFPVQAFGIAYHRDPFLSNGSCKGKVLHPGEPDWNIVYYSAHMTFDLLACATATCFLVSAYRVSGQFSASKFVSRVLRTGLLYFVVVFLVNLWVVLEFAYVFSSGAASTLPLAVVLIAAQHLVLSTQRMMGDDSLIDDYYRSGSRNRNPKDSGPALFLHPSNAQDVELEAGAFAVTDNSRQPSTEGGRDGLLSTGQHKGDSADDGSIATSRAGGKGDLGVP</sequence>
<feature type="region of interest" description="Disordered" evidence="1">
    <location>
        <begin position="296"/>
        <end position="343"/>
    </location>
</feature>